<accession>A0A1V4QF95</accession>
<organism evidence="1 2">
    <name type="scientific">candidate division WOR-3 bacterium 4484_100</name>
    <dbReference type="NCBI Taxonomy" id="1936077"/>
    <lineage>
        <taxon>Bacteria</taxon>
        <taxon>Bacteria division WOR-3</taxon>
    </lineage>
</organism>
<dbReference type="EMBL" id="MUKB01000091">
    <property type="protein sequence ID" value="OPX17671.1"/>
    <property type="molecule type" value="Genomic_DNA"/>
</dbReference>
<dbReference type="Gene3D" id="3.40.50.150">
    <property type="entry name" value="Vaccinia Virus protein VP39"/>
    <property type="match status" value="1"/>
</dbReference>
<comment type="caution">
    <text evidence="1">The sequence shown here is derived from an EMBL/GenBank/DDBJ whole genome shotgun (WGS) entry which is preliminary data.</text>
</comment>
<protein>
    <submittedName>
        <fullName evidence="1">Uncharacterized protein</fullName>
    </submittedName>
</protein>
<gene>
    <name evidence="1" type="ORF">BXT86_05225</name>
</gene>
<evidence type="ECO:0000313" key="1">
    <source>
        <dbReference type="EMBL" id="OPX17671.1"/>
    </source>
</evidence>
<dbReference type="InterPro" id="IPR029063">
    <property type="entry name" value="SAM-dependent_MTases_sf"/>
</dbReference>
<dbReference type="AlphaFoldDB" id="A0A1V4QF95"/>
<sequence>MNTIHSLCDEWGNNTFQRQDKNISSTWQNVYDKKTNISTLKLTLEIKEDTKKLMICEFHQERAYPLNVIRELLKKAGFFFTLYRHLTFHPADEGDLRIMGVARK</sequence>
<proteinExistence type="predicted"/>
<reference evidence="2" key="1">
    <citation type="submission" date="2017-01" db="EMBL/GenBank/DDBJ databases">
        <title>Novel pathways for hydrocarbon cycling and metabolic interdependencies in hydrothermal sediment communities.</title>
        <authorList>
            <person name="Dombrowski N."/>
            <person name="Seitz K."/>
            <person name="Teske A."/>
            <person name="Baker B."/>
        </authorList>
    </citation>
    <scope>NUCLEOTIDE SEQUENCE [LARGE SCALE GENOMIC DNA]</scope>
</reference>
<dbReference type="Gene3D" id="2.20.25.110">
    <property type="entry name" value="S-adenosyl-L-methionine-dependent methyltransferases"/>
    <property type="match status" value="1"/>
</dbReference>
<evidence type="ECO:0000313" key="2">
    <source>
        <dbReference type="Proteomes" id="UP000191663"/>
    </source>
</evidence>
<name>A0A1V4QF95_UNCW3</name>
<dbReference type="Proteomes" id="UP000191663">
    <property type="component" value="Unassembled WGS sequence"/>
</dbReference>